<reference evidence="2 3" key="1">
    <citation type="journal article" date="2024" name="Plant Biotechnol. J.">
        <title>Dendrobium thyrsiflorum genome and its molecular insights into genes involved in important horticultural traits.</title>
        <authorList>
            <person name="Chen B."/>
            <person name="Wang J.Y."/>
            <person name="Zheng P.J."/>
            <person name="Li K.L."/>
            <person name="Liang Y.M."/>
            <person name="Chen X.F."/>
            <person name="Zhang C."/>
            <person name="Zhao X."/>
            <person name="He X."/>
            <person name="Zhang G.Q."/>
            <person name="Liu Z.J."/>
            <person name="Xu Q."/>
        </authorList>
    </citation>
    <scope>NUCLEOTIDE SEQUENCE [LARGE SCALE GENOMIC DNA]</scope>
    <source>
        <strain evidence="2">GZMU011</strain>
    </source>
</reference>
<evidence type="ECO:0000313" key="2">
    <source>
        <dbReference type="EMBL" id="KAL0913802.1"/>
    </source>
</evidence>
<name>A0ABD0ULT7_DENTH</name>
<comment type="caution">
    <text evidence="2">The sequence shown here is derived from an EMBL/GenBank/DDBJ whole genome shotgun (WGS) entry which is preliminary data.</text>
</comment>
<feature type="region of interest" description="Disordered" evidence="1">
    <location>
        <begin position="76"/>
        <end position="148"/>
    </location>
</feature>
<feature type="compositionally biased region" description="Basic and acidic residues" evidence="1">
    <location>
        <begin position="82"/>
        <end position="93"/>
    </location>
</feature>
<dbReference type="AlphaFoldDB" id="A0ABD0ULT7"/>
<dbReference type="Proteomes" id="UP001552299">
    <property type="component" value="Unassembled WGS sequence"/>
</dbReference>
<organism evidence="2 3">
    <name type="scientific">Dendrobium thyrsiflorum</name>
    <name type="common">Pinecone-like raceme dendrobium</name>
    <name type="synonym">Orchid</name>
    <dbReference type="NCBI Taxonomy" id="117978"/>
    <lineage>
        <taxon>Eukaryota</taxon>
        <taxon>Viridiplantae</taxon>
        <taxon>Streptophyta</taxon>
        <taxon>Embryophyta</taxon>
        <taxon>Tracheophyta</taxon>
        <taxon>Spermatophyta</taxon>
        <taxon>Magnoliopsida</taxon>
        <taxon>Liliopsida</taxon>
        <taxon>Asparagales</taxon>
        <taxon>Orchidaceae</taxon>
        <taxon>Epidendroideae</taxon>
        <taxon>Malaxideae</taxon>
        <taxon>Dendrobiinae</taxon>
        <taxon>Dendrobium</taxon>
    </lineage>
</organism>
<gene>
    <name evidence="2" type="ORF">M5K25_017291</name>
</gene>
<accession>A0ABD0ULT7</accession>
<evidence type="ECO:0000256" key="1">
    <source>
        <dbReference type="SAM" id="MobiDB-lite"/>
    </source>
</evidence>
<protein>
    <submittedName>
        <fullName evidence="2">Uncharacterized protein</fullName>
    </submittedName>
</protein>
<sequence length="186" mass="20517">MQRESRMLLTNLAPMRRRIPSIVLLYEEALFKFELCKQYISGICFRPQTDIVRQTGIEWNFVPILTRTRPDQERLAAGGWRAARDGRPADASKRAARASAGERGRPSSSAGRCEQQAGGWAAAQAGTGERAQVAAHQRGRARVGSLRGRAGRARAAGAAWAGRFQTGDSIYQSYFDTVTIGYYSHI</sequence>
<evidence type="ECO:0000313" key="3">
    <source>
        <dbReference type="Proteomes" id="UP001552299"/>
    </source>
</evidence>
<keyword evidence="3" id="KW-1185">Reference proteome</keyword>
<feature type="compositionally biased region" description="Low complexity" evidence="1">
    <location>
        <begin position="106"/>
        <end position="126"/>
    </location>
</feature>
<dbReference type="EMBL" id="JANQDX010000013">
    <property type="protein sequence ID" value="KAL0913802.1"/>
    <property type="molecule type" value="Genomic_DNA"/>
</dbReference>
<proteinExistence type="predicted"/>